<dbReference type="EC" id="2.7.1.83" evidence="4"/>
<protein>
    <submittedName>
        <fullName evidence="4">Pseudouridine kinase</fullName>
        <ecNumber evidence="4">2.7.1.83</ecNumber>
    </submittedName>
</protein>
<evidence type="ECO:0000313" key="4">
    <source>
        <dbReference type="EMBL" id="MBM7587978.1"/>
    </source>
</evidence>
<gene>
    <name evidence="4" type="ORF">JOC86_004553</name>
</gene>
<dbReference type="Pfam" id="PF00294">
    <property type="entry name" value="PfkB"/>
    <property type="match status" value="1"/>
</dbReference>
<evidence type="ECO:0000313" key="5">
    <source>
        <dbReference type="Proteomes" id="UP001646157"/>
    </source>
</evidence>
<evidence type="ECO:0000256" key="2">
    <source>
        <dbReference type="ARBA" id="ARBA00022777"/>
    </source>
</evidence>
<dbReference type="InterPro" id="IPR002173">
    <property type="entry name" value="Carboh/pur_kinase_PfkB_CS"/>
</dbReference>
<dbReference type="RefSeq" id="WP_205175271.1">
    <property type="nucleotide sequence ID" value="NZ_JAFBDZ010000006.1"/>
</dbReference>
<keyword evidence="1 4" id="KW-0808">Transferase</keyword>
<evidence type="ECO:0000256" key="1">
    <source>
        <dbReference type="ARBA" id="ARBA00022679"/>
    </source>
</evidence>
<dbReference type="Pfam" id="PF13412">
    <property type="entry name" value="HTH_24"/>
    <property type="match status" value="1"/>
</dbReference>
<dbReference type="SUPFAM" id="SSF53613">
    <property type="entry name" value="Ribokinase-like"/>
    <property type="match status" value="1"/>
</dbReference>
<sequence length="364" mass="39553">MNEKEKQLLNFIDENPYISQNELAEKTGLSRSAVAGYISNLIKKGKILGRAYVIPEKKGITCIGGANVDRKLQVKDEIILKTSNPAETSHSPGGVARNIAENLGRLGTEVHLISIVGDDHEGSWLLEQTHSYVDVSGCQVFPKETTGTYSAILNPCGEMVVALADMNLYNRVDIGFIEKRWGLISSSDLVLVDTNFSEDVIGYIIRRCREEQIPLCVVPVSAPKVKKLPTKLEGVTWFIGNKEEAEALLNCSIQNEGDFFKAAEQIVKKGVEKVVISRGDKGLLYYTSIGEAGVILPSEVEVKDVTGAGDALVSGVLYGHVNKLSVEGACKVGVACATIALQSKDTVAKHLNKQILQEKYNASF</sequence>
<dbReference type="Proteomes" id="UP001646157">
    <property type="component" value="Unassembled WGS sequence"/>
</dbReference>
<dbReference type="InterPro" id="IPR036390">
    <property type="entry name" value="WH_DNA-bd_sf"/>
</dbReference>
<dbReference type="PANTHER" id="PTHR10584:SF166">
    <property type="entry name" value="RIBOKINASE"/>
    <property type="match status" value="1"/>
</dbReference>
<dbReference type="PANTHER" id="PTHR10584">
    <property type="entry name" value="SUGAR KINASE"/>
    <property type="match status" value="1"/>
</dbReference>
<proteinExistence type="predicted"/>
<keyword evidence="2 4" id="KW-0418">Kinase</keyword>
<comment type="caution">
    <text evidence="4">The sequence shown here is derived from an EMBL/GenBank/DDBJ whole genome shotgun (WGS) entry which is preliminary data.</text>
</comment>
<reference evidence="4 5" key="1">
    <citation type="submission" date="2021-01" db="EMBL/GenBank/DDBJ databases">
        <title>Genomic Encyclopedia of Type Strains, Phase IV (KMG-IV): sequencing the most valuable type-strain genomes for metagenomic binning, comparative biology and taxonomic classification.</title>
        <authorList>
            <person name="Goeker M."/>
        </authorList>
    </citation>
    <scope>NUCLEOTIDE SEQUENCE [LARGE SCALE GENOMIC DNA]</scope>
    <source>
        <strain evidence="4 5">DSM 24834</strain>
    </source>
</reference>
<keyword evidence="5" id="KW-1185">Reference proteome</keyword>
<feature type="domain" description="Carbohydrate kinase PfkB" evidence="3">
    <location>
        <begin position="59"/>
        <end position="347"/>
    </location>
</feature>
<accession>A0ABS2NJI6</accession>
<dbReference type="InterPro" id="IPR029056">
    <property type="entry name" value="Ribokinase-like"/>
</dbReference>
<evidence type="ECO:0000259" key="3">
    <source>
        <dbReference type="Pfam" id="PF00294"/>
    </source>
</evidence>
<dbReference type="EMBL" id="JAFBDZ010000006">
    <property type="protein sequence ID" value="MBM7587978.1"/>
    <property type="molecule type" value="Genomic_DNA"/>
</dbReference>
<dbReference type="InterPro" id="IPR011611">
    <property type="entry name" value="PfkB_dom"/>
</dbReference>
<dbReference type="SUPFAM" id="SSF46785">
    <property type="entry name" value="Winged helix' DNA-binding domain"/>
    <property type="match status" value="1"/>
</dbReference>
<dbReference type="InterPro" id="IPR036388">
    <property type="entry name" value="WH-like_DNA-bd_sf"/>
</dbReference>
<name>A0ABS2NJI6_9BACI</name>
<dbReference type="Gene3D" id="1.10.10.10">
    <property type="entry name" value="Winged helix-like DNA-binding domain superfamily/Winged helix DNA-binding domain"/>
    <property type="match status" value="1"/>
</dbReference>
<organism evidence="4 5">
    <name type="scientific">Rossellomorea pakistanensis</name>
    <dbReference type="NCBI Taxonomy" id="992288"/>
    <lineage>
        <taxon>Bacteria</taxon>
        <taxon>Bacillati</taxon>
        <taxon>Bacillota</taxon>
        <taxon>Bacilli</taxon>
        <taxon>Bacillales</taxon>
        <taxon>Bacillaceae</taxon>
        <taxon>Rossellomorea</taxon>
    </lineage>
</organism>
<dbReference type="Gene3D" id="3.40.1190.20">
    <property type="match status" value="1"/>
</dbReference>
<dbReference type="PROSITE" id="PS00583">
    <property type="entry name" value="PFKB_KINASES_1"/>
    <property type="match status" value="1"/>
</dbReference>
<dbReference type="PROSITE" id="PS00584">
    <property type="entry name" value="PFKB_KINASES_2"/>
    <property type="match status" value="1"/>
</dbReference>
<dbReference type="GO" id="GO:0050225">
    <property type="term" value="F:pseudouridine kinase activity"/>
    <property type="evidence" value="ECO:0007669"/>
    <property type="project" value="UniProtKB-EC"/>
</dbReference>
<dbReference type="CDD" id="cd01941">
    <property type="entry name" value="YeiC_kinase_like"/>
    <property type="match status" value="1"/>
</dbReference>